<evidence type="ECO:0000256" key="4">
    <source>
        <dbReference type="ARBA" id="ARBA00022695"/>
    </source>
</evidence>
<dbReference type="Proteomes" id="UP000244080">
    <property type="component" value="Unassembled WGS sequence"/>
</dbReference>
<keyword evidence="3" id="KW-0808">Transferase</keyword>
<sequence length="965" mass="110455">MKKLETFPKTAYQLMRETERELEDFLQSTFFDTKSLLLDDQVSKFEAELRGREEAKKEIDERINQYLEGIKSAPWAAIRGEGKTIHISIDSEWVFNHETGKNDILCYSYSVRIGDKSFSGVKHTDMAKLIKQCRDQGLSKEDEMDKRKQLAKKGYKNSFDKFIQELLIKAKARGFIEEWPEQTFIYAHFLRSDVASFEEFWKIGTSNKNHKNSLTVVQGTVTSGRGAYGIDLDSIGRSKYKIENTKFYSSSNNAFETKVRFVDTMLLSSKASLDEIGELVGFPKMTLPDNMIERMDELYCKDTSLFNRYSIRDADIALEYGLRMQKFALVDLREDIGLELNSLPSTLGNLGVSLFRHTCGSTAAMHDFLGYETRKKQYYHAKSNAIRNTYDISKTVSREYTDNLAVSALFGGCNFGAYFGVSEKGDYFDYDLSGAYTTSLVNSKKADYPNTFESKNIEDYLGDTMGFAYVRFKHPDGIRFPVMPCRTDLRGIYYPMEGETYVTSPELQLAHDIGCEIEILHGMVIPWVEGSTSMYKDFTTIIRKQRSKYKQEGNELYSGLWKLVGNSLYGKTLQGTSSHSKGFDLATGLSKNIPYSPVTNAHYGAYCTSYVRATMLEVIGKLCERYGDDIKIISATTDGWLCNATQEQLEQCLDGPLAQRFQQICTEVSGEDMMQLKHHAKQIISMKTRGQLTAELGDTKPICAKAGVKAPKGVDENEWMVELFLDRYPGQKVARKHLASARDQWLKEMDLVSIHTEQTLNLEYDFKRRPVNPRMVEVRHPKSGEMVEHLSFDTVPWNTVDEGLDARTYFDEWRVNNCLKTMEDWDNWMDFYKVRSYLKGTGVKYLEDGSEGIFKVQMLRAITQGKWGLPEAPKRAPRGHYDKMVAMFEADGIEGITKQDLANSKGRKLLESKLPVTPRMLPLLSWLVRKYPMVDMTLIFHPIEVDEAVLMLEDYNREHTEKLVA</sequence>
<protein>
    <recommendedName>
        <fullName evidence="2">DNA-directed DNA polymerase</fullName>
        <ecNumber evidence="2">2.7.7.7</ecNumber>
    </recommendedName>
</protein>
<organism evidence="10 11">
    <name type="scientific">Vibrio splendidus</name>
    <dbReference type="NCBI Taxonomy" id="29497"/>
    <lineage>
        <taxon>Bacteria</taxon>
        <taxon>Pseudomonadati</taxon>
        <taxon>Pseudomonadota</taxon>
        <taxon>Gammaproteobacteria</taxon>
        <taxon>Vibrionales</taxon>
        <taxon>Vibrionaceae</taxon>
        <taxon>Vibrio</taxon>
    </lineage>
</organism>
<evidence type="ECO:0000313" key="11">
    <source>
        <dbReference type="Proteomes" id="UP000244080"/>
    </source>
</evidence>
<dbReference type="InterPro" id="IPR004868">
    <property type="entry name" value="DNA-dir_DNA_pol_B_mt/vir"/>
</dbReference>
<comment type="caution">
    <text evidence="10">The sequence shown here is derived from an EMBL/GenBank/DDBJ whole genome shotgun (WGS) entry which is preliminary data.</text>
</comment>
<dbReference type="InterPro" id="IPR043502">
    <property type="entry name" value="DNA/RNA_pol_sf"/>
</dbReference>
<dbReference type="GO" id="GO:0000166">
    <property type="term" value="F:nucleotide binding"/>
    <property type="evidence" value="ECO:0007669"/>
    <property type="project" value="InterPro"/>
</dbReference>
<proteinExistence type="inferred from homology"/>
<evidence type="ECO:0000256" key="2">
    <source>
        <dbReference type="ARBA" id="ARBA00012417"/>
    </source>
</evidence>
<accession>A0A2T5E5Z0</accession>
<dbReference type="SUPFAM" id="SSF56672">
    <property type="entry name" value="DNA/RNA polymerases"/>
    <property type="match status" value="1"/>
</dbReference>
<dbReference type="GO" id="GO:0003677">
    <property type="term" value="F:DNA binding"/>
    <property type="evidence" value="ECO:0007669"/>
    <property type="project" value="UniProtKB-KW"/>
</dbReference>
<comment type="similarity">
    <text evidence="1">Belongs to the DNA polymerase type-B family.</text>
</comment>
<evidence type="ECO:0000256" key="1">
    <source>
        <dbReference type="ARBA" id="ARBA00005755"/>
    </source>
</evidence>
<keyword evidence="7" id="KW-0238">DNA-binding</keyword>
<evidence type="ECO:0000256" key="6">
    <source>
        <dbReference type="ARBA" id="ARBA00022932"/>
    </source>
</evidence>
<evidence type="ECO:0000259" key="9">
    <source>
        <dbReference type="Pfam" id="PF03175"/>
    </source>
</evidence>
<keyword evidence="4" id="KW-0548">Nucleotidyltransferase</keyword>
<dbReference type="GO" id="GO:0006260">
    <property type="term" value="P:DNA replication"/>
    <property type="evidence" value="ECO:0007669"/>
    <property type="project" value="UniProtKB-KW"/>
</dbReference>
<evidence type="ECO:0000256" key="5">
    <source>
        <dbReference type="ARBA" id="ARBA00022705"/>
    </source>
</evidence>
<name>A0A2T5E5Z0_VIBSP</name>
<keyword evidence="6" id="KW-0239">DNA-directed DNA polymerase</keyword>
<comment type="catalytic activity">
    <reaction evidence="8">
        <text>DNA(n) + a 2'-deoxyribonucleoside 5'-triphosphate = DNA(n+1) + diphosphate</text>
        <dbReference type="Rhea" id="RHEA:22508"/>
        <dbReference type="Rhea" id="RHEA-COMP:17339"/>
        <dbReference type="Rhea" id="RHEA-COMP:17340"/>
        <dbReference type="ChEBI" id="CHEBI:33019"/>
        <dbReference type="ChEBI" id="CHEBI:61560"/>
        <dbReference type="ChEBI" id="CHEBI:173112"/>
        <dbReference type="EC" id="2.7.7.7"/>
    </reaction>
</comment>
<dbReference type="GO" id="GO:0003887">
    <property type="term" value="F:DNA-directed DNA polymerase activity"/>
    <property type="evidence" value="ECO:0007669"/>
    <property type="project" value="UniProtKB-KW"/>
</dbReference>
<evidence type="ECO:0000256" key="8">
    <source>
        <dbReference type="ARBA" id="ARBA00049244"/>
    </source>
</evidence>
<keyword evidence="5" id="KW-0235">DNA replication</keyword>
<evidence type="ECO:0000256" key="7">
    <source>
        <dbReference type="ARBA" id="ARBA00023125"/>
    </source>
</evidence>
<evidence type="ECO:0000256" key="3">
    <source>
        <dbReference type="ARBA" id="ARBA00022679"/>
    </source>
</evidence>
<dbReference type="EMBL" id="PIGA01000043">
    <property type="protein sequence ID" value="PTP14747.1"/>
    <property type="molecule type" value="Genomic_DNA"/>
</dbReference>
<dbReference type="Pfam" id="PF03175">
    <property type="entry name" value="DNA_pol_B_2"/>
    <property type="match status" value="1"/>
</dbReference>
<evidence type="ECO:0000313" key="10">
    <source>
        <dbReference type="EMBL" id="PTP14747.1"/>
    </source>
</evidence>
<gene>
    <name evidence="10" type="ORF">CWO36_20680</name>
</gene>
<feature type="domain" description="DNA-directed DNA polymerase family B mitochondria/virus" evidence="9">
    <location>
        <begin position="407"/>
        <end position="571"/>
    </location>
</feature>
<reference evidence="10 11" key="1">
    <citation type="submission" date="2017-11" db="EMBL/GenBank/DDBJ databases">
        <title>Population delineation of vibrios coincides with oyster pathogenicity.</title>
        <authorList>
            <person name="Bruto M."/>
            <person name="Labreuche Y."/>
            <person name="James A."/>
            <person name="Piel D."/>
            <person name="Chenivesse S."/>
            <person name="Petton B."/>
            <person name="Polz M.F."/>
            <person name="Le Roux F."/>
        </authorList>
    </citation>
    <scope>NUCLEOTIDE SEQUENCE [LARGE SCALE GENOMIC DNA]</scope>
    <source>
        <strain evidence="10 11">1F_55</strain>
    </source>
</reference>
<dbReference type="RefSeq" id="WP_032548473.1">
    <property type="nucleotide sequence ID" value="NZ_CAWNZY010000055.1"/>
</dbReference>
<dbReference type="AlphaFoldDB" id="A0A2T5E5Z0"/>
<dbReference type="EC" id="2.7.7.7" evidence="2"/>